<evidence type="ECO:0000313" key="2">
    <source>
        <dbReference type="Proteomes" id="UP001153555"/>
    </source>
</evidence>
<dbReference type="OrthoDB" id="911655at2759"/>
<keyword evidence="2" id="KW-1185">Reference proteome</keyword>
<dbReference type="Proteomes" id="UP001153555">
    <property type="component" value="Unassembled WGS sequence"/>
</dbReference>
<sequence>MRGMSMIGWPTYMEQRMNRVFTVEKMGVALPLDDMDDEFVVAVEEKNWVKLLLFVQDGNNDFRHKLTEEFRKRGLMVHGETGESVMVSIPFQVTLQMLTFLDFRLSDLRKFCYIVSGW</sequence>
<comment type="caution">
    <text evidence="1">The sequence shown here is derived from an EMBL/GenBank/DDBJ whole genome shotgun (WGS) entry which is preliminary data.</text>
</comment>
<dbReference type="Gene3D" id="3.40.50.2000">
    <property type="entry name" value="Glycogen Phosphorylase B"/>
    <property type="match status" value="1"/>
</dbReference>
<name>A0A9N7NCJ9_STRHE</name>
<dbReference type="EMBL" id="CACSLK010027752">
    <property type="protein sequence ID" value="CAA0827924.1"/>
    <property type="molecule type" value="Genomic_DNA"/>
</dbReference>
<evidence type="ECO:0000313" key="1">
    <source>
        <dbReference type="EMBL" id="CAA0827924.1"/>
    </source>
</evidence>
<reference evidence="1" key="1">
    <citation type="submission" date="2019-12" db="EMBL/GenBank/DDBJ databases">
        <authorList>
            <person name="Scholes J."/>
        </authorList>
    </citation>
    <scope>NUCLEOTIDE SEQUENCE</scope>
</reference>
<dbReference type="AlphaFoldDB" id="A0A9N7NCJ9"/>
<gene>
    <name evidence="1" type="ORF">SHERM_23619</name>
</gene>
<dbReference type="SUPFAM" id="SSF53756">
    <property type="entry name" value="UDP-Glycosyltransferase/glycogen phosphorylase"/>
    <property type="match status" value="1"/>
</dbReference>
<organism evidence="1 2">
    <name type="scientific">Striga hermonthica</name>
    <name type="common">Purple witchweed</name>
    <name type="synonym">Buchnera hermonthica</name>
    <dbReference type="NCBI Taxonomy" id="68872"/>
    <lineage>
        <taxon>Eukaryota</taxon>
        <taxon>Viridiplantae</taxon>
        <taxon>Streptophyta</taxon>
        <taxon>Embryophyta</taxon>
        <taxon>Tracheophyta</taxon>
        <taxon>Spermatophyta</taxon>
        <taxon>Magnoliopsida</taxon>
        <taxon>eudicotyledons</taxon>
        <taxon>Gunneridae</taxon>
        <taxon>Pentapetalae</taxon>
        <taxon>asterids</taxon>
        <taxon>lamiids</taxon>
        <taxon>Lamiales</taxon>
        <taxon>Orobanchaceae</taxon>
        <taxon>Buchnereae</taxon>
        <taxon>Striga</taxon>
    </lineage>
</organism>
<protein>
    <submittedName>
        <fullName evidence="1">UDP-glycosyltransferase 88A1</fullName>
    </submittedName>
</protein>
<accession>A0A9N7NCJ9</accession>
<proteinExistence type="predicted"/>